<dbReference type="EMBL" id="MFGX01000053">
    <property type="protein sequence ID" value="OGF55581.1"/>
    <property type="molecule type" value="Genomic_DNA"/>
</dbReference>
<name>A0A1F5UY37_FRAXR</name>
<dbReference type="Proteomes" id="UP000179157">
    <property type="component" value="Unassembled WGS sequence"/>
</dbReference>
<feature type="domain" description="Aldehyde dehydrogenase" evidence="8">
    <location>
        <begin position="11"/>
        <end position="477"/>
    </location>
</feature>
<organism evidence="9 10">
    <name type="scientific">Fraserbacteria sp. (strain RBG_16_55_9)</name>
    <dbReference type="NCBI Taxonomy" id="1817864"/>
    <lineage>
        <taxon>Bacteria</taxon>
        <taxon>Candidatus Fraseribacteriota</taxon>
    </lineage>
</organism>
<evidence type="ECO:0000313" key="9">
    <source>
        <dbReference type="EMBL" id="OGF55581.1"/>
    </source>
</evidence>
<dbReference type="InterPro" id="IPR016162">
    <property type="entry name" value="Ald_DH_N"/>
</dbReference>
<dbReference type="FunFam" id="3.40.309.10:FF:000009">
    <property type="entry name" value="Aldehyde dehydrogenase A"/>
    <property type="match status" value="1"/>
</dbReference>
<dbReference type="Gene3D" id="3.40.309.10">
    <property type="entry name" value="Aldehyde Dehydrogenase, Chain A, domain 2"/>
    <property type="match status" value="1"/>
</dbReference>
<dbReference type="InterPro" id="IPR029510">
    <property type="entry name" value="Ald_DH_CS_GLU"/>
</dbReference>
<dbReference type="CDD" id="cd07131">
    <property type="entry name" value="ALDH_AldH-CAJ73105"/>
    <property type="match status" value="1"/>
</dbReference>
<dbReference type="Pfam" id="PF00171">
    <property type="entry name" value="Aldedh"/>
    <property type="match status" value="1"/>
</dbReference>
<dbReference type="InterPro" id="IPR016160">
    <property type="entry name" value="Ald_DH_CS_CYS"/>
</dbReference>
<comment type="similarity">
    <text evidence="1 7">Belongs to the aldehyde dehydrogenase family.</text>
</comment>
<dbReference type="GO" id="GO:0004029">
    <property type="term" value="F:aldehyde dehydrogenase (NAD+) activity"/>
    <property type="evidence" value="ECO:0007669"/>
    <property type="project" value="UniProtKB-EC"/>
</dbReference>
<evidence type="ECO:0000256" key="6">
    <source>
        <dbReference type="PROSITE-ProRule" id="PRU10007"/>
    </source>
</evidence>
<dbReference type="Gene3D" id="3.40.605.10">
    <property type="entry name" value="Aldehyde Dehydrogenase, Chain A, domain 1"/>
    <property type="match status" value="1"/>
</dbReference>
<dbReference type="PROSITE" id="PS00070">
    <property type="entry name" value="ALDEHYDE_DEHYDR_CYS"/>
    <property type="match status" value="1"/>
</dbReference>
<dbReference type="PANTHER" id="PTHR43521">
    <property type="entry name" value="ALPHA-AMINOADIPIC SEMIALDEHYDE DEHYDROGENASE"/>
    <property type="match status" value="1"/>
</dbReference>
<accession>A0A1F5UY37</accession>
<dbReference type="AlphaFoldDB" id="A0A1F5UY37"/>
<dbReference type="STRING" id="1817864.A2Z21_06475"/>
<dbReference type="FunFam" id="3.40.605.10:FF:000007">
    <property type="entry name" value="NAD/NADP-dependent betaine aldehyde dehydrogenase"/>
    <property type="match status" value="1"/>
</dbReference>
<evidence type="ECO:0000256" key="2">
    <source>
        <dbReference type="ARBA" id="ARBA00011881"/>
    </source>
</evidence>
<evidence type="ECO:0000256" key="7">
    <source>
        <dbReference type="RuleBase" id="RU003345"/>
    </source>
</evidence>
<keyword evidence="3 7" id="KW-0560">Oxidoreductase</keyword>
<evidence type="ECO:0000259" key="8">
    <source>
        <dbReference type="Pfam" id="PF00171"/>
    </source>
</evidence>
<protein>
    <recommendedName>
        <fullName evidence="5">aldehyde dehydrogenase (NAD(+))</fullName>
        <ecNumber evidence="5">1.2.1.3</ecNumber>
    </recommendedName>
</protein>
<evidence type="ECO:0000256" key="1">
    <source>
        <dbReference type="ARBA" id="ARBA00009986"/>
    </source>
</evidence>
<dbReference type="InterPro" id="IPR016163">
    <property type="entry name" value="Ald_DH_C"/>
</dbReference>
<evidence type="ECO:0000256" key="5">
    <source>
        <dbReference type="ARBA" id="ARBA00024226"/>
    </source>
</evidence>
<reference evidence="9 10" key="1">
    <citation type="journal article" date="2016" name="Nat. Commun.">
        <title>Thousands of microbial genomes shed light on interconnected biogeochemical processes in an aquifer system.</title>
        <authorList>
            <person name="Anantharaman K."/>
            <person name="Brown C.T."/>
            <person name="Hug L.A."/>
            <person name="Sharon I."/>
            <person name="Castelle C.J."/>
            <person name="Probst A.J."/>
            <person name="Thomas B.C."/>
            <person name="Singh A."/>
            <person name="Wilkins M.J."/>
            <person name="Karaoz U."/>
            <person name="Brodie E.L."/>
            <person name="Williams K.H."/>
            <person name="Hubbard S.S."/>
            <person name="Banfield J.F."/>
        </authorList>
    </citation>
    <scope>NUCLEOTIDE SEQUENCE [LARGE SCALE GENOMIC DNA]</scope>
    <source>
        <strain evidence="10">RBG_16_55_9</strain>
    </source>
</reference>
<keyword evidence="4" id="KW-0520">NAD</keyword>
<proteinExistence type="inferred from homology"/>
<dbReference type="SUPFAM" id="SSF53720">
    <property type="entry name" value="ALDH-like"/>
    <property type="match status" value="1"/>
</dbReference>
<comment type="subunit">
    <text evidence="2">Homotetramer.</text>
</comment>
<sequence length="492" mass="54179">MRYKNWIGGKWVEAKSGKYFSSTNPADPADVLGEFPRSDRHDVETAVKAADRAFAEWSRVPAPKRGELLFEVAKLLKERKEELSQLMTREMGKVLKEARGDVQEGVDMTYYIAAEGRRLHGYVTPSELPHKTCYAVRRPIGRIAVITPWNFPLAIPTWKIMPALVAGNTVVWKPASDTPRLAYELAKIFDEVGLPDGVLNLVIGDGNSVGIPLAQHPKINMINFTGSTDIGREIYKYGAGKLNKVHLEMGGKNPIIVMDDADLELALDGILWSAFGTSGQRCTACSRLIIHRPVYKPLLNLLAERTKKLKLGNGLDPKTDVGPVVNPIQLKRIHEYVELGMKEGADLLIGGKVAKKGELAKGSFYEPTIFADVSPDMRIFQEEIFGPVLAATPAKDYDEAIRLANDTTYGLSSSIFTRDIYQAQRAIEDLETGITYVNAGTIGAEVHLPFGGIKDTGNGGREAGQTALDECCEWKTVYIDYSGRLQKAQGID</sequence>
<gene>
    <name evidence="9" type="ORF">A2Z21_06475</name>
</gene>
<dbReference type="EC" id="1.2.1.3" evidence="5"/>
<comment type="caution">
    <text evidence="9">The sequence shown here is derived from an EMBL/GenBank/DDBJ whole genome shotgun (WGS) entry which is preliminary data.</text>
</comment>
<dbReference type="PANTHER" id="PTHR43521:SF1">
    <property type="entry name" value="ALPHA-AMINOADIPIC SEMIALDEHYDE DEHYDROGENASE"/>
    <property type="match status" value="1"/>
</dbReference>
<dbReference type="InterPro" id="IPR016161">
    <property type="entry name" value="Ald_DH/histidinol_DH"/>
</dbReference>
<evidence type="ECO:0000313" key="10">
    <source>
        <dbReference type="Proteomes" id="UP000179157"/>
    </source>
</evidence>
<dbReference type="PROSITE" id="PS00687">
    <property type="entry name" value="ALDEHYDE_DEHYDR_GLU"/>
    <property type="match status" value="1"/>
</dbReference>
<feature type="active site" evidence="6">
    <location>
        <position position="248"/>
    </location>
</feature>
<dbReference type="InterPro" id="IPR015590">
    <property type="entry name" value="Aldehyde_DH_dom"/>
</dbReference>
<evidence type="ECO:0000256" key="3">
    <source>
        <dbReference type="ARBA" id="ARBA00023002"/>
    </source>
</evidence>
<dbReference type="InterPro" id="IPR044638">
    <property type="entry name" value="ALDH7A1-like"/>
</dbReference>
<evidence type="ECO:0000256" key="4">
    <source>
        <dbReference type="ARBA" id="ARBA00023027"/>
    </source>
</evidence>